<dbReference type="Proteomes" id="UP000215002">
    <property type="component" value="Chromosome"/>
</dbReference>
<evidence type="ECO:0000256" key="1">
    <source>
        <dbReference type="SAM" id="SignalP"/>
    </source>
</evidence>
<evidence type="ECO:0008006" key="4">
    <source>
        <dbReference type="Google" id="ProtNLM"/>
    </source>
</evidence>
<evidence type="ECO:0000313" key="3">
    <source>
        <dbReference type="Proteomes" id="UP000215002"/>
    </source>
</evidence>
<protein>
    <recommendedName>
        <fullName evidence="4">DUF4369 domain-containing protein</fullName>
    </recommendedName>
</protein>
<sequence>MKKLITTIILSGIFFTAFAQQTFKPIHFTFTSSFWGKGGITKGMANGTISIDTKDSVITINDTKVTSFKFYQLAPEKTAVYEDNVSLKTLVFFCKDKDNANCAVKIFRQTQPGKKDAMQIFVIYAADTYTVYSCDYLKEL</sequence>
<keyword evidence="1" id="KW-0732">Signal</keyword>
<organism evidence="2 3">
    <name type="scientific">Mucilaginibacter xinganensis</name>
    <dbReference type="NCBI Taxonomy" id="1234841"/>
    <lineage>
        <taxon>Bacteria</taxon>
        <taxon>Pseudomonadati</taxon>
        <taxon>Bacteroidota</taxon>
        <taxon>Sphingobacteriia</taxon>
        <taxon>Sphingobacteriales</taxon>
        <taxon>Sphingobacteriaceae</taxon>
        <taxon>Mucilaginibacter</taxon>
    </lineage>
</organism>
<evidence type="ECO:0000313" key="2">
    <source>
        <dbReference type="EMBL" id="ASU34152.1"/>
    </source>
</evidence>
<dbReference type="AlphaFoldDB" id="A0A223NW99"/>
<dbReference type="KEGG" id="muc:MuYL_2263"/>
<accession>A0A223NW99</accession>
<dbReference type="EMBL" id="CP022743">
    <property type="protein sequence ID" value="ASU34152.1"/>
    <property type="molecule type" value="Genomic_DNA"/>
</dbReference>
<feature type="chain" id="PRO_5012240016" description="DUF4369 domain-containing protein" evidence="1">
    <location>
        <begin position="20"/>
        <end position="140"/>
    </location>
</feature>
<reference evidence="2 3" key="1">
    <citation type="submission" date="2017-08" db="EMBL/GenBank/DDBJ databases">
        <title>Complete genome sequence of Mucilaginibacter sp. strain BJC16-A31.</title>
        <authorList>
            <consortium name="Henan University of Science and Technology"/>
            <person name="You X."/>
        </authorList>
    </citation>
    <scope>NUCLEOTIDE SEQUENCE [LARGE SCALE GENOMIC DNA]</scope>
    <source>
        <strain evidence="2 3">BJC16-A31</strain>
    </source>
</reference>
<gene>
    <name evidence="2" type="ORF">MuYL_2263</name>
</gene>
<dbReference type="RefSeq" id="WP_094570539.1">
    <property type="nucleotide sequence ID" value="NZ_CP022743.1"/>
</dbReference>
<keyword evidence="3" id="KW-1185">Reference proteome</keyword>
<feature type="signal peptide" evidence="1">
    <location>
        <begin position="1"/>
        <end position="19"/>
    </location>
</feature>
<proteinExistence type="predicted"/>
<name>A0A223NW99_9SPHI</name>